<dbReference type="STRING" id="1230097.A0A423XNB7"/>
<protein>
    <recommendedName>
        <fullName evidence="2">DUF7905 domain-containing protein</fullName>
    </recommendedName>
</protein>
<evidence type="ECO:0000256" key="1">
    <source>
        <dbReference type="SAM" id="MobiDB-lite"/>
    </source>
</evidence>
<reference evidence="3 4" key="1">
    <citation type="submission" date="2015-09" db="EMBL/GenBank/DDBJ databases">
        <title>Host preference determinants of Valsa canker pathogens revealed by comparative genomics.</title>
        <authorList>
            <person name="Yin Z."/>
            <person name="Huang L."/>
        </authorList>
    </citation>
    <scope>NUCLEOTIDE SEQUENCE [LARGE SCALE GENOMIC DNA]</scope>
    <source>
        <strain evidence="3 4">SXYLt</strain>
    </source>
</reference>
<evidence type="ECO:0000313" key="3">
    <source>
        <dbReference type="EMBL" id="ROW18006.1"/>
    </source>
</evidence>
<keyword evidence="4" id="KW-1185">Reference proteome</keyword>
<proteinExistence type="predicted"/>
<evidence type="ECO:0000313" key="4">
    <source>
        <dbReference type="Proteomes" id="UP000285146"/>
    </source>
</evidence>
<gene>
    <name evidence="3" type="ORF">VPNG_00393</name>
</gene>
<dbReference type="OrthoDB" id="5216603at2759"/>
<dbReference type="InterPro" id="IPR057227">
    <property type="entry name" value="DUF7905"/>
</dbReference>
<dbReference type="InParanoid" id="A0A423XNB7"/>
<dbReference type="Proteomes" id="UP000285146">
    <property type="component" value="Unassembled WGS sequence"/>
</dbReference>
<name>A0A423XNB7_9PEZI</name>
<feature type="domain" description="DUF7905" evidence="2">
    <location>
        <begin position="195"/>
        <end position="472"/>
    </location>
</feature>
<accession>A0A423XNB7</accession>
<evidence type="ECO:0000259" key="2">
    <source>
        <dbReference type="Pfam" id="PF25482"/>
    </source>
</evidence>
<feature type="region of interest" description="Disordered" evidence="1">
    <location>
        <begin position="154"/>
        <end position="183"/>
    </location>
</feature>
<dbReference type="Pfam" id="PF25482">
    <property type="entry name" value="DUF7905"/>
    <property type="match status" value="1"/>
</dbReference>
<feature type="compositionally biased region" description="Basic and acidic residues" evidence="1">
    <location>
        <begin position="169"/>
        <end position="180"/>
    </location>
</feature>
<comment type="caution">
    <text evidence="3">The sequence shown here is derived from an EMBL/GenBank/DDBJ whole genome shotgun (WGS) entry which is preliminary data.</text>
</comment>
<sequence length="523" mass="59087">MESMHDLAVQRLAEAQGQDPRLVLSQHQNPFQKVEKSKFLGPVPEDAYGLLELQVALPCMEDGRLQLDLGDPTTRTRLAEIKVAYQVWIESDDNFIAIYGESKANLKAALTALQVFIDSINKDIEGKTISVTAHSITASGVPVEIKPIASNEAPYRPITKKPSAEENENSAKGEKERTETGQDLEVPHGLADKFDAAIREASKRIRPVEGELRVRAHMGIFSLLKRRANQDTFHDDDRLVSFLKKTSDMGWLGNETFAQRLLDMIYQTEDIDNPFACKFMGASATILSIRDIKPKYCLVLFAKDLRIEVDVKYEPGYQQNAAAESIRGFSCARRDKVVEVVVSCPDRAFDWHLCVEAEANAGRIPPEIKHFVKWGLQFKKPPSEDEFLLTRMDSNLLRAANIDKIACKVSWTFELTQKPYRLEVSVYHEWAPELLRTPGKQWRILDTTAVPQPTKSCGIMLYSQEWDEKLQQINDPEGLQSDFAKSFPELFVEDDLAFGVEGFLQEVQSLHEYTDLAAVPDQP</sequence>
<organism evidence="3 4">
    <name type="scientific">Cytospora leucostoma</name>
    <dbReference type="NCBI Taxonomy" id="1230097"/>
    <lineage>
        <taxon>Eukaryota</taxon>
        <taxon>Fungi</taxon>
        <taxon>Dikarya</taxon>
        <taxon>Ascomycota</taxon>
        <taxon>Pezizomycotina</taxon>
        <taxon>Sordariomycetes</taxon>
        <taxon>Sordariomycetidae</taxon>
        <taxon>Diaporthales</taxon>
        <taxon>Cytosporaceae</taxon>
        <taxon>Cytospora</taxon>
    </lineage>
</organism>
<dbReference type="EMBL" id="LKEB01000001">
    <property type="protein sequence ID" value="ROW18006.1"/>
    <property type="molecule type" value="Genomic_DNA"/>
</dbReference>
<dbReference type="AlphaFoldDB" id="A0A423XNB7"/>